<feature type="domain" description="HTH cro/C1-type" evidence="2">
    <location>
        <begin position="7"/>
        <end position="61"/>
    </location>
</feature>
<dbReference type="GO" id="GO:0003677">
    <property type="term" value="F:DNA binding"/>
    <property type="evidence" value="ECO:0007669"/>
    <property type="project" value="UniProtKB-KW"/>
</dbReference>
<accession>A0A161TPP7</accession>
<dbReference type="Proteomes" id="UP000076567">
    <property type="component" value="Unassembled WGS sequence"/>
</dbReference>
<dbReference type="GO" id="GO:0005829">
    <property type="term" value="C:cytosol"/>
    <property type="evidence" value="ECO:0007669"/>
    <property type="project" value="TreeGrafter"/>
</dbReference>
<dbReference type="SUPFAM" id="SSF47413">
    <property type="entry name" value="lambda repressor-like DNA-binding domains"/>
    <property type="match status" value="1"/>
</dbReference>
<organism evidence="3 4">
    <name type="scientific">Fictibacillus phosphorivorans</name>
    <dbReference type="NCBI Taxonomy" id="1221500"/>
    <lineage>
        <taxon>Bacteria</taxon>
        <taxon>Bacillati</taxon>
        <taxon>Bacillota</taxon>
        <taxon>Bacilli</taxon>
        <taxon>Bacillales</taxon>
        <taxon>Fictibacillaceae</taxon>
        <taxon>Fictibacillus</taxon>
    </lineage>
</organism>
<evidence type="ECO:0000256" key="1">
    <source>
        <dbReference type="ARBA" id="ARBA00023125"/>
    </source>
</evidence>
<dbReference type="CDD" id="cd00093">
    <property type="entry name" value="HTH_XRE"/>
    <property type="match status" value="1"/>
</dbReference>
<dbReference type="Pfam" id="PF01381">
    <property type="entry name" value="HTH_3"/>
    <property type="match status" value="1"/>
</dbReference>
<evidence type="ECO:0000313" key="3">
    <source>
        <dbReference type="EMBL" id="KZE68011.1"/>
    </source>
</evidence>
<comment type="caution">
    <text evidence="3">The sequence shown here is derived from an EMBL/GenBank/DDBJ whole genome shotgun (WGS) entry which is preliminary data.</text>
</comment>
<evidence type="ECO:0000259" key="2">
    <source>
        <dbReference type="PROSITE" id="PS50943"/>
    </source>
</evidence>
<dbReference type="PANTHER" id="PTHR46797">
    <property type="entry name" value="HTH-TYPE TRANSCRIPTIONAL REGULATOR"/>
    <property type="match status" value="1"/>
</dbReference>
<dbReference type="InterPro" id="IPR001387">
    <property type="entry name" value="Cro/C1-type_HTH"/>
</dbReference>
<gene>
    <name evidence="3" type="ORF">AWM68_17725</name>
</gene>
<dbReference type="GO" id="GO:0003700">
    <property type="term" value="F:DNA-binding transcription factor activity"/>
    <property type="evidence" value="ECO:0007669"/>
    <property type="project" value="TreeGrafter"/>
</dbReference>
<dbReference type="PROSITE" id="PS50943">
    <property type="entry name" value="HTH_CROC1"/>
    <property type="match status" value="1"/>
</dbReference>
<dbReference type="RefSeq" id="WP_066238550.1">
    <property type="nucleotide sequence ID" value="NZ_LRFC01000006.1"/>
</dbReference>
<name>A0A161TPP7_9BACL</name>
<dbReference type="Gene3D" id="1.10.260.40">
    <property type="entry name" value="lambda repressor-like DNA-binding domains"/>
    <property type="match status" value="1"/>
</dbReference>
<evidence type="ECO:0000313" key="4">
    <source>
        <dbReference type="Proteomes" id="UP000076567"/>
    </source>
</evidence>
<sequence>MDLSKFIKETRIKQGLTMRKLASKAQISQAYISQIERGERHPQPDILRKLAVPLDVPYNKLMNIAGFLAEGQSASSLSAKSSIYEILKYKPTLGGEEITEIELDLAINVIKSFREAQKKK</sequence>
<keyword evidence="1" id="KW-0238">DNA-binding</keyword>
<keyword evidence="4" id="KW-1185">Reference proteome</keyword>
<dbReference type="EMBL" id="LRFC01000006">
    <property type="protein sequence ID" value="KZE68011.1"/>
    <property type="molecule type" value="Genomic_DNA"/>
</dbReference>
<dbReference type="InterPro" id="IPR050807">
    <property type="entry name" value="TransReg_Diox_bact_type"/>
</dbReference>
<proteinExistence type="predicted"/>
<dbReference type="PANTHER" id="PTHR46797:SF1">
    <property type="entry name" value="METHYLPHOSPHONATE SYNTHASE"/>
    <property type="match status" value="1"/>
</dbReference>
<reference evidence="4" key="1">
    <citation type="submission" date="2016-01" db="EMBL/GenBank/DDBJ databases">
        <title>Draft genome of Chromobacterium sp. F49.</title>
        <authorList>
            <person name="Hong K.W."/>
        </authorList>
    </citation>
    <scope>NUCLEOTIDE SEQUENCE [LARGE SCALE GENOMIC DNA]</scope>
    <source>
        <strain evidence="4">P7IIIA</strain>
    </source>
</reference>
<dbReference type="AlphaFoldDB" id="A0A161TPP7"/>
<dbReference type="OrthoDB" id="9812960at2"/>
<protein>
    <recommendedName>
        <fullName evidence="2">HTH cro/C1-type domain-containing protein</fullName>
    </recommendedName>
</protein>
<dbReference type="InterPro" id="IPR010982">
    <property type="entry name" value="Lambda_DNA-bd_dom_sf"/>
</dbReference>
<dbReference type="SMART" id="SM00530">
    <property type="entry name" value="HTH_XRE"/>
    <property type="match status" value="1"/>
</dbReference>